<keyword evidence="2" id="KW-0479">Metal-binding</keyword>
<dbReference type="InterPro" id="IPR020545">
    <property type="entry name" value="Asp_carbamoyltransf_reg_N"/>
</dbReference>
<dbReference type="SUPFAM" id="SSF53671">
    <property type="entry name" value="Aspartate/ornithine carbamoyltransferase"/>
    <property type="match status" value="1"/>
</dbReference>
<dbReference type="EMBL" id="FTMS01000004">
    <property type="protein sequence ID" value="SIQ12998.1"/>
    <property type="molecule type" value="Genomic_DNA"/>
</dbReference>
<dbReference type="GO" id="GO:0006520">
    <property type="term" value="P:amino acid metabolic process"/>
    <property type="evidence" value="ECO:0007669"/>
    <property type="project" value="InterPro"/>
</dbReference>
<dbReference type="Proteomes" id="UP000186400">
    <property type="component" value="Unassembled WGS sequence"/>
</dbReference>
<dbReference type="Pfam" id="PF01948">
    <property type="entry name" value="PyrI"/>
    <property type="match status" value="1"/>
</dbReference>
<dbReference type="SUPFAM" id="SSF54893">
    <property type="entry name" value="Aspartate carbamoyltransferase, Regulatory-chain, N-terminal domain"/>
    <property type="match status" value="1"/>
</dbReference>
<accession>A0A1N6Q8X0</accession>
<dbReference type="AlphaFoldDB" id="A0A1N6Q8X0"/>
<dbReference type="InterPro" id="IPR036792">
    <property type="entry name" value="Asp_carbatrfase_reg_C_sf"/>
</dbReference>
<evidence type="ECO:0000256" key="4">
    <source>
        <dbReference type="ARBA" id="ARBA00022975"/>
    </source>
</evidence>
<feature type="domain" description="Aspartate carbamoyltransferase regulatory subunit C-terminal" evidence="8">
    <location>
        <begin position="478"/>
        <end position="527"/>
    </location>
</feature>
<evidence type="ECO:0000259" key="7">
    <source>
        <dbReference type="Pfam" id="PF02729"/>
    </source>
</evidence>
<dbReference type="InterPro" id="IPR006130">
    <property type="entry name" value="Asp/Orn_carbamoylTrfase"/>
</dbReference>
<proteinExistence type="predicted"/>
<evidence type="ECO:0000259" key="6">
    <source>
        <dbReference type="Pfam" id="PF01948"/>
    </source>
</evidence>
<keyword evidence="10" id="KW-1185">Reference proteome</keyword>
<dbReference type="PROSITE" id="PS00097">
    <property type="entry name" value="CARBAMOYLTRANSFERASE"/>
    <property type="match status" value="1"/>
</dbReference>
<dbReference type="Pfam" id="PF02729">
    <property type="entry name" value="OTCace_N"/>
    <property type="match status" value="1"/>
</dbReference>
<dbReference type="GO" id="GO:0009347">
    <property type="term" value="C:aspartate carbamoyltransferase complex"/>
    <property type="evidence" value="ECO:0007669"/>
    <property type="project" value="InterPro"/>
</dbReference>
<dbReference type="Pfam" id="PF02748">
    <property type="entry name" value="PyrI_C"/>
    <property type="match status" value="1"/>
</dbReference>
<dbReference type="GO" id="GO:0004070">
    <property type="term" value="F:aspartate carbamoyltransferase activity"/>
    <property type="evidence" value="ECO:0007669"/>
    <property type="project" value="UniProtKB-UniRule"/>
</dbReference>
<dbReference type="GO" id="GO:0016597">
    <property type="term" value="F:amino acid binding"/>
    <property type="evidence" value="ECO:0007669"/>
    <property type="project" value="InterPro"/>
</dbReference>
<dbReference type="PRINTS" id="PR00101">
    <property type="entry name" value="ATCASE"/>
</dbReference>
<dbReference type="SUPFAM" id="SSF57825">
    <property type="entry name" value="Aspartate carbamoyltransferase, Regulatory-chain, C-terminal domain"/>
    <property type="match status" value="1"/>
</dbReference>
<dbReference type="InterPro" id="IPR002801">
    <property type="entry name" value="Asp_carbamoylTrfase_reg"/>
</dbReference>
<dbReference type="EC" id="2.1.3.2" evidence="5"/>
<dbReference type="InterPro" id="IPR036793">
    <property type="entry name" value="Asp_carbatrfase_reg_N_sf"/>
</dbReference>
<dbReference type="PRINTS" id="PR00100">
    <property type="entry name" value="AOTCASE"/>
</dbReference>
<dbReference type="STRING" id="159291.SAMN05920897_10462"/>
<dbReference type="Gene3D" id="3.40.50.1370">
    <property type="entry name" value="Aspartate/ornithine carbamoyltransferase"/>
    <property type="match status" value="2"/>
</dbReference>
<gene>
    <name evidence="9" type="ORF">SAMN05920897_10462</name>
</gene>
<dbReference type="PANTHER" id="PTHR35805:SF1">
    <property type="entry name" value="ASPARTATE CARBAMOYLTRANSFERASE REGULATORY CHAIN"/>
    <property type="match status" value="1"/>
</dbReference>
<feature type="domain" description="Aspartate/ornithine carbamoyltransferase carbamoyl-P binding" evidence="7">
    <location>
        <begin position="10"/>
        <end position="169"/>
    </location>
</feature>
<dbReference type="InterPro" id="IPR002082">
    <property type="entry name" value="Asp_carbamoyltransf"/>
</dbReference>
<dbReference type="GO" id="GO:0046872">
    <property type="term" value="F:metal ion binding"/>
    <property type="evidence" value="ECO:0007669"/>
    <property type="project" value="UniProtKB-KW"/>
</dbReference>
<evidence type="ECO:0000256" key="2">
    <source>
        <dbReference type="ARBA" id="ARBA00022723"/>
    </source>
</evidence>
<dbReference type="PANTHER" id="PTHR35805">
    <property type="entry name" value="ASPARTATE CARBAMOYLTRANSFERASE REGULATORY CHAIN"/>
    <property type="match status" value="1"/>
</dbReference>
<evidence type="ECO:0000313" key="9">
    <source>
        <dbReference type="EMBL" id="SIQ12998.1"/>
    </source>
</evidence>
<dbReference type="InterPro" id="IPR006132">
    <property type="entry name" value="Asp/Orn_carbamoyltranf_P-bd"/>
</dbReference>
<protein>
    <recommendedName>
        <fullName evidence="5">Aspartate carbamoyltransferase</fullName>
        <ecNumber evidence="5">2.1.3.2</ecNumber>
    </recommendedName>
</protein>
<name>A0A1N6Q8X0_9SPIO</name>
<keyword evidence="4" id="KW-0665">Pyrimidine biosynthesis</keyword>
<feature type="domain" description="Aspartate carbamoyltransferase regulatory subunit N-terminal" evidence="6">
    <location>
        <begin position="379"/>
        <end position="472"/>
    </location>
</feature>
<dbReference type="Gene3D" id="2.30.30.20">
    <property type="entry name" value="Aspartate carbamoyltransferase regulatory subunit, C-terminal domain"/>
    <property type="match status" value="1"/>
</dbReference>
<keyword evidence="1 9" id="KW-0808">Transferase</keyword>
<dbReference type="InterPro" id="IPR020542">
    <property type="entry name" value="Asp_carbamoyltrfase_reg_C"/>
</dbReference>
<evidence type="ECO:0000256" key="1">
    <source>
        <dbReference type="ARBA" id="ARBA00022679"/>
    </source>
</evidence>
<dbReference type="OrthoDB" id="9802587at2"/>
<evidence type="ECO:0000259" key="8">
    <source>
        <dbReference type="Pfam" id="PF02748"/>
    </source>
</evidence>
<sequence>MSREAPFLGRTLAVIEDLNHQERLYLYGQARRLKEAMATGNKAELDRFRINDPDFGFYEVFLEDSTRTRESFKNAAHFHRMKFSEFNAESSSFNKSESYVDTFSNLVGYGNRIFVVRTKLEGVCRHLEERLQEYRRRHGLSWPVSFINAGDGRHEHPTQELLDEFTFLEDLNWSHEKIHLALVGDLYHGRTVHSKVRGLGLFQKVQVDLVAPRELSMPAHYVEEMRSQGFQVREYRSIEEYLSLGCDPGGVAPQWYFTRPQLERMGDRILRRQGELRAAITFDPADTVKLPRGTRFYHPLPRHREHPTIPVALDDTEWNGWERQSSNGWIVRIVLLAMLGGKIGDDYQGPLGSVPQDDEDCVTELPLAGSGPKRYSEGIRPIRDGLVLDHICAGDSAPAIREHLATLIRVMELHGTGGEWVSTGEQSGTKGILFRPGYPDPDETTVRKLAAVIPGATVNVIHRGEVQRKIRLGFPPRIEELPELVCRNEACITHPANGEHIIPRFRRTGTDRYACAYCSKTHSFQEIWK</sequence>
<dbReference type="RefSeq" id="WP_076488028.1">
    <property type="nucleotide sequence ID" value="NZ_FTMS01000004.1"/>
</dbReference>
<keyword evidence="3" id="KW-0862">Zinc</keyword>
<evidence type="ECO:0000256" key="3">
    <source>
        <dbReference type="ARBA" id="ARBA00022833"/>
    </source>
</evidence>
<dbReference type="InterPro" id="IPR036901">
    <property type="entry name" value="Asp/Orn_carbamoylTrfase_sf"/>
</dbReference>
<reference evidence="9 10" key="1">
    <citation type="submission" date="2017-01" db="EMBL/GenBank/DDBJ databases">
        <authorList>
            <person name="Mah S.A."/>
            <person name="Swanson W.J."/>
            <person name="Moy G.W."/>
            <person name="Vacquier V.D."/>
        </authorList>
    </citation>
    <scope>NUCLEOTIDE SEQUENCE [LARGE SCALE GENOMIC DNA]</scope>
    <source>
        <strain evidence="9 10">ASpG1</strain>
    </source>
</reference>
<dbReference type="GO" id="GO:0009220">
    <property type="term" value="P:pyrimidine ribonucleotide biosynthetic process"/>
    <property type="evidence" value="ECO:0007669"/>
    <property type="project" value="UniProtKB-UniRule"/>
</dbReference>
<organism evidence="9 10">
    <name type="scientific">Alkalispirochaeta americana</name>
    <dbReference type="NCBI Taxonomy" id="159291"/>
    <lineage>
        <taxon>Bacteria</taxon>
        <taxon>Pseudomonadati</taxon>
        <taxon>Spirochaetota</taxon>
        <taxon>Spirochaetia</taxon>
        <taxon>Spirochaetales</taxon>
        <taxon>Spirochaetaceae</taxon>
        <taxon>Alkalispirochaeta</taxon>
    </lineage>
</organism>
<dbReference type="GO" id="GO:0006207">
    <property type="term" value="P:'de novo' pyrimidine nucleobase biosynthetic process"/>
    <property type="evidence" value="ECO:0007669"/>
    <property type="project" value="InterPro"/>
</dbReference>
<evidence type="ECO:0000313" key="10">
    <source>
        <dbReference type="Proteomes" id="UP000186400"/>
    </source>
</evidence>
<dbReference type="Gene3D" id="3.30.70.140">
    <property type="entry name" value="Aspartate carbamoyltransferase regulatory subunit, N-terminal domain"/>
    <property type="match status" value="1"/>
</dbReference>
<dbReference type="NCBIfam" id="TIGR00670">
    <property type="entry name" value="asp_carb_tr"/>
    <property type="match status" value="1"/>
</dbReference>
<evidence type="ECO:0000256" key="5">
    <source>
        <dbReference type="NCBIfam" id="TIGR00670"/>
    </source>
</evidence>